<dbReference type="AlphaFoldDB" id="A0A5B8KX88"/>
<dbReference type="Gene3D" id="3.40.50.150">
    <property type="entry name" value="Vaccinia Virus protein VP39"/>
    <property type="match status" value="1"/>
</dbReference>
<dbReference type="KEGG" id="niy:FQ775_07885"/>
<evidence type="ECO:0000313" key="2">
    <source>
        <dbReference type="Proteomes" id="UP000321389"/>
    </source>
</evidence>
<dbReference type="Proteomes" id="UP000321389">
    <property type="component" value="Chromosome"/>
</dbReference>
<organism evidence="1 2">
    <name type="scientific">Nitratireductor mangrovi</name>
    <dbReference type="NCBI Taxonomy" id="2599600"/>
    <lineage>
        <taxon>Bacteria</taxon>
        <taxon>Pseudomonadati</taxon>
        <taxon>Pseudomonadota</taxon>
        <taxon>Alphaproteobacteria</taxon>
        <taxon>Hyphomicrobiales</taxon>
        <taxon>Phyllobacteriaceae</taxon>
        <taxon>Nitratireductor</taxon>
    </lineage>
</organism>
<gene>
    <name evidence="1" type="ORF">FQ775_07885</name>
</gene>
<dbReference type="Pfam" id="PF12692">
    <property type="entry name" value="Methyltransf_17"/>
    <property type="match status" value="1"/>
</dbReference>
<dbReference type="InterPro" id="IPR029063">
    <property type="entry name" value="SAM-dependent_MTases_sf"/>
</dbReference>
<protein>
    <recommendedName>
        <fullName evidence="3">S-adenosyl-L-methionine methyltransferase</fullName>
    </recommendedName>
</protein>
<dbReference type="SUPFAM" id="SSF53335">
    <property type="entry name" value="S-adenosyl-L-methionine-dependent methyltransferases"/>
    <property type="match status" value="1"/>
</dbReference>
<dbReference type="RefSeq" id="WP_146298952.1">
    <property type="nucleotide sequence ID" value="NZ_CP042301.2"/>
</dbReference>
<proteinExistence type="predicted"/>
<evidence type="ECO:0008006" key="3">
    <source>
        <dbReference type="Google" id="ProtNLM"/>
    </source>
</evidence>
<name>A0A5B8KX88_9HYPH</name>
<evidence type="ECO:0000313" key="1">
    <source>
        <dbReference type="EMBL" id="QDZ00304.1"/>
    </source>
</evidence>
<keyword evidence="2" id="KW-1185">Reference proteome</keyword>
<sequence length="160" mass="17546">MSRLDSFIRRMSAQRDILNVISEDVAGLDGPIVELGLGNGRTYDHLRSLFPERRIIVFDRKMAAFASSKPAARDFVEGEIHDTTPEFAGIDAALVHSDVATGYAEIDDETITWLADITVPLLQPGGFAASGMPLNDARLEPLDLPPTVAAGRYFLYRRVA</sequence>
<reference evidence="1" key="1">
    <citation type="submission" date="2020-04" db="EMBL/GenBank/DDBJ databases">
        <title>Nitratireductor sp. nov. isolated from mangrove soil.</title>
        <authorList>
            <person name="Ye Y."/>
        </authorList>
    </citation>
    <scope>NUCLEOTIDE SEQUENCE</scope>
    <source>
        <strain evidence="1">SY7</strain>
    </source>
</reference>
<accession>A0A5B8KX88</accession>
<dbReference type="InterPro" id="IPR025690">
    <property type="entry name" value="Methyltransf_put"/>
</dbReference>
<dbReference type="EMBL" id="CP042301">
    <property type="protein sequence ID" value="QDZ00304.1"/>
    <property type="molecule type" value="Genomic_DNA"/>
</dbReference>
<dbReference type="OrthoDB" id="7348097at2"/>